<dbReference type="Proteomes" id="UP000433788">
    <property type="component" value="Unassembled WGS sequence"/>
</dbReference>
<dbReference type="InterPro" id="IPR011856">
    <property type="entry name" value="tRNA_endonuc-like_dom_sf"/>
</dbReference>
<dbReference type="Pfam" id="PF02021">
    <property type="entry name" value="UPF0102"/>
    <property type="match status" value="1"/>
</dbReference>
<dbReference type="GO" id="GO:0003676">
    <property type="term" value="F:nucleic acid binding"/>
    <property type="evidence" value="ECO:0007669"/>
    <property type="project" value="InterPro"/>
</dbReference>
<dbReference type="PANTHER" id="PTHR34039">
    <property type="entry name" value="UPF0102 PROTEIN YRAN"/>
    <property type="match status" value="1"/>
</dbReference>
<dbReference type="NCBIfam" id="TIGR00252">
    <property type="entry name" value="YraN family protein"/>
    <property type="match status" value="1"/>
</dbReference>
<evidence type="ECO:0000256" key="1">
    <source>
        <dbReference type="ARBA" id="ARBA00006738"/>
    </source>
</evidence>
<evidence type="ECO:0000256" key="2">
    <source>
        <dbReference type="HAMAP-Rule" id="MF_00048"/>
    </source>
</evidence>
<organism evidence="3 4">
    <name type="scientific">Spiribacter salilacus</name>
    <dbReference type="NCBI Taxonomy" id="2664894"/>
    <lineage>
        <taxon>Bacteria</taxon>
        <taxon>Pseudomonadati</taxon>
        <taxon>Pseudomonadota</taxon>
        <taxon>Gammaproteobacteria</taxon>
        <taxon>Chromatiales</taxon>
        <taxon>Ectothiorhodospiraceae</taxon>
        <taxon>Spiribacter</taxon>
    </lineage>
</organism>
<comment type="caution">
    <text evidence="3">The sequence shown here is derived from an EMBL/GenBank/DDBJ whole genome shotgun (WGS) entry which is preliminary data.</text>
</comment>
<comment type="similarity">
    <text evidence="1 2">Belongs to the UPF0102 family.</text>
</comment>
<gene>
    <name evidence="3" type="ORF">GH984_08065</name>
</gene>
<dbReference type="HAMAP" id="MF_00048">
    <property type="entry name" value="UPF0102"/>
    <property type="match status" value="1"/>
</dbReference>
<keyword evidence="4" id="KW-1185">Reference proteome</keyword>
<dbReference type="Gene3D" id="3.40.1350.10">
    <property type="match status" value="1"/>
</dbReference>
<sequence>MTQLPRAIGDQAEDQALQHLEQQGLTLITRNFQIRRGEIDLIMQHADELVFVEVRARSNTAYGDGIESITRSKRQRLIAAASAYLQRQRYDMPARFDVVAIDGQGQINWIADAFRADD</sequence>
<proteinExistence type="inferred from homology"/>
<dbReference type="EMBL" id="WJPP01000004">
    <property type="protein sequence ID" value="MRH78660.1"/>
    <property type="molecule type" value="Genomic_DNA"/>
</dbReference>
<dbReference type="RefSeq" id="WP_153719709.1">
    <property type="nucleotide sequence ID" value="NZ_WJPP01000004.1"/>
</dbReference>
<dbReference type="SUPFAM" id="SSF52980">
    <property type="entry name" value="Restriction endonuclease-like"/>
    <property type="match status" value="1"/>
</dbReference>
<evidence type="ECO:0000313" key="3">
    <source>
        <dbReference type="EMBL" id="MRH78660.1"/>
    </source>
</evidence>
<dbReference type="CDD" id="cd20736">
    <property type="entry name" value="PoNe_Nuclease"/>
    <property type="match status" value="1"/>
</dbReference>
<dbReference type="InterPro" id="IPR011335">
    <property type="entry name" value="Restrct_endonuc-II-like"/>
</dbReference>
<reference evidence="3 4" key="1">
    <citation type="submission" date="2019-11" db="EMBL/GenBank/DDBJ databases">
        <authorList>
            <person name="Zhang X.Y."/>
        </authorList>
    </citation>
    <scope>NUCLEOTIDE SEQUENCE [LARGE SCALE GENOMIC DNA]</scope>
    <source>
        <strain evidence="3 4">C176</strain>
    </source>
</reference>
<name>A0A6N7QST9_9GAMM</name>
<dbReference type="AlphaFoldDB" id="A0A6N7QST9"/>
<evidence type="ECO:0000313" key="4">
    <source>
        <dbReference type="Proteomes" id="UP000433788"/>
    </source>
</evidence>
<dbReference type="NCBIfam" id="NF009150">
    <property type="entry name" value="PRK12497.1-3"/>
    <property type="match status" value="1"/>
</dbReference>
<dbReference type="InterPro" id="IPR003509">
    <property type="entry name" value="UPF0102_YraN-like"/>
</dbReference>
<dbReference type="PANTHER" id="PTHR34039:SF1">
    <property type="entry name" value="UPF0102 PROTEIN YRAN"/>
    <property type="match status" value="1"/>
</dbReference>
<protein>
    <recommendedName>
        <fullName evidence="2">UPF0102 protein GH984_08065</fullName>
    </recommendedName>
</protein>
<accession>A0A6N7QST9</accession>